<proteinExistence type="inferred from homology"/>
<dbReference type="PANTHER" id="PTHR20863:SF28">
    <property type="entry name" value="ACYL CARRIER PROTEIN, MITOCHONDRIAL"/>
    <property type="match status" value="1"/>
</dbReference>
<dbReference type="STRING" id="1071380.I2H550"/>
<keyword evidence="4" id="KW-0813">Transport</keyword>
<dbReference type="FunCoup" id="I2H550">
    <property type="interactions" value="785"/>
</dbReference>
<keyword evidence="17" id="KW-1185">Reference proteome</keyword>
<feature type="domain" description="Carrier" evidence="15">
    <location>
        <begin position="64"/>
        <end position="140"/>
    </location>
</feature>
<evidence type="ECO:0000313" key="16">
    <source>
        <dbReference type="EMBL" id="CCH61502.1"/>
    </source>
</evidence>
<dbReference type="SUPFAM" id="SSF47336">
    <property type="entry name" value="ACP-like"/>
    <property type="match status" value="1"/>
</dbReference>
<keyword evidence="11" id="KW-0443">Lipid metabolism</keyword>
<keyword evidence="10" id="KW-0249">Electron transport</keyword>
<dbReference type="Gene3D" id="1.10.1200.10">
    <property type="entry name" value="ACP-like"/>
    <property type="match status" value="1"/>
</dbReference>
<dbReference type="OrthoDB" id="448946at2759"/>
<dbReference type="NCBIfam" id="TIGR00517">
    <property type="entry name" value="acyl_carrier"/>
    <property type="match status" value="1"/>
</dbReference>
<dbReference type="GO" id="GO:0000035">
    <property type="term" value="F:acyl binding"/>
    <property type="evidence" value="ECO:0007669"/>
    <property type="project" value="TreeGrafter"/>
</dbReference>
<evidence type="ECO:0000256" key="2">
    <source>
        <dbReference type="ARBA" id="ARBA00005194"/>
    </source>
</evidence>
<dbReference type="GeneID" id="14496575"/>
<dbReference type="GO" id="GO:0000036">
    <property type="term" value="F:acyl carrier activity"/>
    <property type="evidence" value="ECO:0007669"/>
    <property type="project" value="TreeGrafter"/>
</dbReference>
<dbReference type="HOGENOM" id="CLU_108696_0_0_1"/>
<keyword evidence="12" id="KW-0496">Mitochondrion</keyword>
<dbReference type="InterPro" id="IPR036736">
    <property type="entry name" value="ACP-like_sf"/>
</dbReference>
<dbReference type="Proteomes" id="UP000002866">
    <property type="component" value="Chromosome 5"/>
</dbReference>
<dbReference type="Pfam" id="PF00550">
    <property type="entry name" value="PP-binding"/>
    <property type="match status" value="1"/>
</dbReference>
<evidence type="ECO:0000256" key="13">
    <source>
        <dbReference type="ARBA" id="ARBA00023160"/>
    </source>
</evidence>
<keyword evidence="6 14" id="KW-0444">Lipid biosynthesis</keyword>
<keyword evidence="13 14" id="KW-0275">Fatty acid biosynthesis</keyword>
<dbReference type="InterPro" id="IPR003231">
    <property type="entry name" value="ACP"/>
</dbReference>
<comment type="subcellular location">
    <subcellularLocation>
        <location evidence="1">Mitochondrion</location>
    </subcellularLocation>
</comment>
<evidence type="ECO:0000256" key="10">
    <source>
        <dbReference type="ARBA" id="ARBA00022982"/>
    </source>
</evidence>
<evidence type="ECO:0000313" key="17">
    <source>
        <dbReference type="Proteomes" id="UP000002866"/>
    </source>
</evidence>
<dbReference type="InterPro" id="IPR009081">
    <property type="entry name" value="PP-bd_ACP"/>
</dbReference>
<dbReference type="PANTHER" id="PTHR20863">
    <property type="entry name" value="ACYL CARRIER PROTEIN"/>
    <property type="match status" value="1"/>
</dbReference>
<organism evidence="16 17">
    <name type="scientific">Henningerozyma blattae (strain ATCC 34711 / CBS 6284 / DSM 70876 / NBRC 10599 / NRRL Y-10934 / UCD 77-7)</name>
    <name type="common">Yeast</name>
    <name type="synonym">Tetrapisispora blattae</name>
    <dbReference type="NCBI Taxonomy" id="1071380"/>
    <lineage>
        <taxon>Eukaryota</taxon>
        <taxon>Fungi</taxon>
        <taxon>Dikarya</taxon>
        <taxon>Ascomycota</taxon>
        <taxon>Saccharomycotina</taxon>
        <taxon>Saccharomycetes</taxon>
        <taxon>Saccharomycetales</taxon>
        <taxon>Saccharomycetaceae</taxon>
        <taxon>Henningerozyma</taxon>
    </lineage>
</organism>
<keyword evidence="9" id="KW-0809">Transit peptide</keyword>
<evidence type="ECO:0000256" key="11">
    <source>
        <dbReference type="ARBA" id="ARBA00023098"/>
    </source>
</evidence>
<comment type="function">
    <text evidence="14">Carrier of the growing fatty acid chain in fatty acid biosynthesis.</text>
</comment>
<dbReference type="GO" id="GO:0009107">
    <property type="term" value="P:lipoate biosynthetic process"/>
    <property type="evidence" value="ECO:0007669"/>
    <property type="project" value="EnsemblFungi"/>
</dbReference>
<dbReference type="FunFam" id="1.10.1200.10:FF:000003">
    <property type="entry name" value="Acyl carrier protein"/>
    <property type="match status" value="1"/>
</dbReference>
<gene>
    <name evidence="16" type="primary">TBLA0E04490</name>
    <name evidence="16" type="ORF">TBLA_0E04490</name>
</gene>
<dbReference type="NCBIfam" id="NF002148">
    <property type="entry name" value="PRK00982.1-2"/>
    <property type="match status" value="1"/>
</dbReference>
<evidence type="ECO:0000256" key="12">
    <source>
        <dbReference type="ARBA" id="ARBA00023128"/>
    </source>
</evidence>
<reference evidence="16 17" key="1">
    <citation type="journal article" date="2011" name="Proc. Natl. Acad. Sci. U.S.A.">
        <title>Evolutionary erosion of yeast sex chromosomes by mating-type switching accidents.</title>
        <authorList>
            <person name="Gordon J.L."/>
            <person name="Armisen D."/>
            <person name="Proux-Wera E."/>
            <person name="Oheigeartaigh S.S."/>
            <person name="Byrne K.P."/>
            <person name="Wolfe K.H."/>
        </authorList>
    </citation>
    <scope>NUCLEOTIDE SEQUENCE [LARGE SCALE GENOMIC DNA]</scope>
    <source>
        <strain evidence="17">ATCC 34711 / CBS 6284 / DSM 70876 / NBRC 10599 / NRRL Y-10934 / UCD 77-7</strain>
    </source>
</reference>
<keyword evidence="5 14" id="KW-0596">Phosphopantetheine</keyword>
<evidence type="ECO:0000256" key="9">
    <source>
        <dbReference type="ARBA" id="ARBA00022946"/>
    </source>
</evidence>
<dbReference type="GO" id="GO:0099128">
    <property type="term" value="C:mitochondrial [2Fe-2S] assembly complex"/>
    <property type="evidence" value="ECO:0007669"/>
    <property type="project" value="EnsemblFungi"/>
</dbReference>
<evidence type="ECO:0000256" key="4">
    <source>
        <dbReference type="ARBA" id="ARBA00022448"/>
    </source>
</evidence>
<keyword evidence="7" id="KW-0597">Phosphoprotein</keyword>
<dbReference type="EMBL" id="HE806320">
    <property type="protein sequence ID" value="CCH61502.1"/>
    <property type="molecule type" value="Genomic_DNA"/>
</dbReference>
<evidence type="ECO:0000256" key="5">
    <source>
        <dbReference type="ARBA" id="ARBA00022450"/>
    </source>
</evidence>
<evidence type="ECO:0000256" key="6">
    <source>
        <dbReference type="ARBA" id="ARBA00022516"/>
    </source>
</evidence>
<dbReference type="AlphaFoldDB" id="I2H550"/>
<name>I2H550_HENB6</name>
<sequence>MFRSCLRIPAAASRTLASTSATLTKSALVTPRTNLLSSVIRSNGSSVNWCAFYTTNNSPTLDKSVVLTRVSNIITNFNSQLKDKTVTNETQFAKDLSLDSLDTVELLVAIEEEFDIEIPDNVADDLKSVGQTVDYIISNPEAH</sequence>
<comment type="similarity">
    <text evidence="3">Belongs to the acyl carrier protein (ACP) family.</text>
</comment>
<dbReference type="RefSeq" id="XP_004181021.1">
    <property type="nucleotide sequence ID" value="XM_004180973.1"/>
</dbReference>
<evidence type="ECO:0000256" key="8">
    <source>
        <dbReference type="ARBA" id="ARBA00022832"/>
    </source>
</evidence>
<protein>
    <recommendedName>
        <fullName evidence="14">Acyl carrier protein</fullName>
    </recommendedName>
</protein>
<keyword evidence="8" id="KW-0276">Fatty acid metabolism</keyword>
<evidence type="ECO:0000256" key="14">
    <source>
        <dbReference type="RuleBase" id="RU000722"/>
    </source>
</evidence>
<dbReference type="PROSITE" id="PS50075">
    <property type="entry name" value="CARRIER"/>
    <property type="match status" value="1"/>
</dbReference>
<evidence type="ECO:0000256" key="1">
    <source>
        <dbReference type="ARBA" id="ARBA00004173"/>
    </source>
</evidence>
<dbReference type="KEGG" id="tbl:TBLA_0E04490"/>
<evidence type="ECO:0000259" key="15">
    <source>
        <dbReference type="PROSITE" id="PS50075"/>
    </source>
</evidence>
<accession>I2H550</accession>
<dbReference type="eggNOG" id="KOG1748">
    <property type="taxonomic scope" value="Eukaryota"/>
</dbReference>
<dbReference type="InParanoid" id="I2H550"/>
<dbReference type="HAMAP" id="MF_01217">
    <property type="entry name" value="Acyl_carrier"/>
    <property type="match status" value="1"/>
</dbReference>
<evidence type="ECO:0000256" key="3">
    <source>
        <dbReference type="ARBA" id="ARBA00010930"/>
    </source>
</evidence>
<evidence type="ECO:0000256" key="7">
    <source>
        <dbReference type="ARBA" id="ARBA00022553"/>
    </source>
</evidence>
<dbReference type="GO" id="GO:0016226">
    <property type="term" value="P:iron-sulfur cluster assembly"/>
    <property type="evidence" value="ECO:0007669"/>
    <property type="project" value="EnsemblFungi"/>
</dbReference>
<comment type="pathway">
    <text evidence="2">Lipid metabolism; fatty acid biosynthesis.</text>
</comment>